<evidence type="ECO:0000313" key="3">
    <source>
        <dbReference type="Proteomes" id="UP000887159"/>
    </source>
</evidence>
<name>A0A8X6T1X3_TRICX</name>
<gene>
    <name evidence="2" type="ORF">TNCV_3689361</name>
</gene>
<keyword evidence="3" id="KW-1185">Reference proteome</keyword>
<feature type="region of interest" description="Disordered" evidence="1">
    <location>
        <begin position="51"/>
        <end position="115"/>
    </location>
</feature>
<reference evidence="2" key="1">
    <citation type="submission" date="2020-08" db="EMBL/GenBank/DDBJ databases">
        <title>Multicomponent nature underlies the extraordinary mechanical properties of spider dragline silk.</title>
        <authorList>
            <person name="Kono N."/>
            <person name="Nakamura H."/>
            <person name="Mori M."/>
            <person name="Yoshida Y."/>
            <person name="Ohtoshi R."/>
            <person name="Malay A.D."/>
            <person name="Moran D.A.P."/>
            <person name="Tomita M."/>
            <person name="Numata K."/>
            <person name="Arakawa K."/>
        </authorList>
    </citation>
    <scope>NUCLEOTIDE SEQUENCE</scope>
</reference>
<proteinExistence type="predicted"/>
<dbReference type="Proteomes" id="UP000887159">
    <property type="component" value="Unassembled WGS sequence"/>
</dbReference>
<feature type="compositionally biased region" description="Basic residues" evidence="1">
    <location>
        <begin position="78"/>
        <end position="90"/>
    </location>
</feature>
<dbReference type="AlphaFoldDB" id="A0A8X6T1X3"/>
<organism evidence="2 3">
    <name type="scientific">Trichonephila clavipes</name>
    <name type="common">Golden silk orbweaver</name>
    <name type="synonym">Nephila clavipes</name>
    <dbReference type="NCBI Taxonomy" id="2585209"/>
    <lineage>
        <taxon>Eukaryota</taxon>
        <taxon>Metazoa</taxon>
        <taxon>Ecdysozoa</taxon>
        <taxon>Arthropoda</taxon>
        <taxon>Chelicerata</taxon>
        <taxon>Arachnida</taxon>
        <taxon>Araneae</taxon>
        <taxon>Araneomorphae</taxon>
        <taxon>Entelegynae</taxon>
        <taxon>Araneoidea</taxon>
        <taxon>Nephilidae</taxon>
        <taxon>Trichonephila</taxon>
    </lineage>
</organism>
<sequence>MCAAGRRLVGKFMPKFEGPYRVLEVRNNNLITWKKGKKVVVNIDQVQTKEETVQLRGDQSELDNSETLSLLPTEPSKAARRNTRGAKKQWNRQYATEPHQGKEPQHGSLRRRSGG</sequence>
<protein>
    <submittedName>
        <fullName evidence="2">Uncharacterized protein</fullName>
    </submittedName>
</protein>
<evidence type="ECO:0000313" key="2">
    <source>
        <dbReference type="EMBL" id="GFY16878.1"/>
    </source>
</evidence>
<evidence type="ECO:0000256" key="1">
    <source>
        <dbReference type="SAM" id="MobiDB-lite"/>
    </source>
</evidence>
<comment type="caution">
    <text evidence="2">The sequence shown here is derived from an EMBL/GenBank/DDBJ whole genome shotgun (WGS) entry which is preliminary data.</text>
</comment>
<dbReference type="EMBL" id="BMAU01021342">
    <property type="protein sequence ID" value="GFY16878.1"/>
    <property type="molecule type" value="Genomic_DNA"/>
</dbReference>
<accession>A0A8X6T1X3</accession>